<gene>
    <name evidence="2" type="primary">LOC112494558</name>
</gene>
<evidence type="ECO:0000313" key="1">
    <source>
        <dbReference type="Proteomes" id="UP000694920"/>
    </source>
</evidence>
<protein>
    <submittedName>
        <fullName evidence="2">Uncharacterized protein LOC112494558 isoform X1</fullName>
    </submittedName>
</protein>
<keyword evidence="1" id="KW-1185">Reference proteome</keyword>
<dbReference type="AlphaFoldDB" id="A0AAJ7W2M0"/>
<reference evidence="2" key="1">
    <citation type="submission" date="2025-08" db="UniProtKB">
        <authorList>
            <consortium name="RefSeq"/>
        </authorList>
    </citation>
    <scope>IDENTIFICATION</scope>
</reference>
<sequence>MFMFRPIVRIEHVRIPTTQREQVRYALSLVGGSSFCSWGVKDDVRLDEWASVTMTKSRAWSTSGITDVKELPRKEAGKGTIDLTDHASFKTWRIGRRDGPRLPSRIETQVRDSYWPKLKKEADRADDN</sequence>
<accession>A0AAJ7W2M0</accession>
<name>A0AAJ7W2M0_CEPCN</name>
<dbReference type="GeneID" id="112494558"/>
<dbReference type="RefSeq" id="XP_024942229.1">
    <property type="nucleotide sequence ID" value="XM_025086461.1"/>
</dbReference>
<dbReference type="KEGG" id="ccin:112494558"/>
<proteinExistence type="predicted"/>
<dbReference type="Proteomes" id="UP000694920">
    <property type="component" value="Unplaced"/>
</dbReference>
<organism evidence="1 2">
    <name type="scientific">Cephus cinctus</name>
    <name type="common">Wheat stem sawfly</name>
    <dbReference type="NCBI Taxonomy" id="211228"/>
    <lineage>
        <taxon>Eukaryota</taxon>
        <taxon>Metazoa</taxon>
        <taxon>Ecdysozoa</taxon>
        <taxon>Arthropoda</taxon>
        <taxon>Hexapoda</taxon>
        <taxon>Insecta</taxon>
        <taxon>Pterygota</taxon>
        <taxon>Neoptera</taxon>
        <taxon>Endopterygota</taxon>
        <taxon>Hymenoptera</taxon>
        <taxon>Cephoidea</taxon>
        <taxon>Cephidae</taxon>
        <taxon>Cephus</taxon>
    </lineage>
</organism>
<evidence type="ECO:0000313" key="2">
    <source>
        <dbReference type="RefSeq" id="XP_024942229.1"/>
    </source>
</evidence>